<sequence length="249" mass="27175">MAQAQAQPAGKGRERRVSIEEVAKKLSLWHTATFRPILTHAELEPILCAAGFVALPAAPAPAPPKQQQDDRERPGVAWREYAFLGGGNASPAAAAPRRWLGPRPRLPYPRVDGLHLKTYEAFLGTVEAYLGAHRVSNLFHVRLMPVTSPHDRAFDKVFRPMRNCSPEEDGLIVYREGTLDDLTVETCSHHAATGDDFGGHVIPGISCSNLGCLRKVDGNCHEEGCRRGAGAGGGYDFFAVHLKDLFPSY</sequence>
<dbReference type="AlphaFoldDB" id="A0A811R3S6"/>
<comment type="caution">
    <text evidence="1">The sequence shown here is derived from an EMBL/GenBank/DDBJ whole genome shotgun (WGS) entry which is preliminary data.</text>
</comment>
<dbReference type="EMBL" id="CAJGYO010000013">
    <property type="protein sequence ID" value="CAD6264696.1"/>
    <property type="molecule type" value="Genomic_DNA"/>
</dbReference>
<accession>A0A811R3S6</accession>
<evidence type="ECO:0000313" key="1">
    <source>
        <dbReference type="EMBL" id="CAD6264696.1"/>
    </source>
</evidence>
<proteinExistence type="predicted"/>
<keyword evidence="2" id="KW-1185">Reference proteome</keyword>
<dbReference type="Proteomes" id="UP000604825">
    <property type="component" value="Unassembled WGS sequence"/>
</dbReference>
<evidence type="ECO:0000313" key="2">
    <source>
        <dbReference type="Proteomes" id="UP000604825"/>
    </source>
</evidence>
<protein>
    <submittedName>
        <fullName evidence="1">Uncharacterized protein</fullName>
    </submittedName>
</protein>
<name>A0A811R3S6_9POAL</name>
<gene>
    <name evidence="1" type="ORF">NCGR_LOCUS48001</name>
</gene>
<reference evidence="1" key="1">
    <citation type="submission" date="2020-10" db="EMBL/GenBank/DDBJ databases">
        <authorList>
            <person name="Han B."/>
            <person name="Lu T."/>
            <person name="Zhao Q."/>
            <person name="Huang X."/>
            <person name="Zhao Y."/>
        </authorList>
    </citation>
    <scope>NUCLEOTIDE SEQUENCE</scope>
</reference>
<organism evidence="1 2">
    <name type="scientific">Miscanthus lutarioriparius</name>
    <dbReference type="NCBI Taxonomy" id="422564"/>
    <lineage>
        <taxon>Eukaryota</taxon>
        <taxon>Viridiplantae</taxon>
        <taxon>Streptophyta</taxon>
        <taxon>Embryophyta</taxon>
        <taxon>Tracheophyta</taxon>
        <taxon>Spermatophyta</taxon>
        <taxon>Magnoliopsida</taxon>
        <taxon>Liliopsida</taxon>
        <taxon>Poales</taxon>
        <taxon>Poaceae</taxon>
        <taxon>PACMAD clade</taxon>
        <taxon>Panicoideae</taxon>
        <taxon>Andropogonodae</taxon>
        <taxon>Andropogoneae</taxon>
        <taxon>Saccharinae</taxon>
        <taxon>Miscanthus</taxon>
    </lineage>
</organism>
<dbReference type="OrthoDB" id="767245at2759"/>